<feature type="compositionally biased region" description="Polar residues" evidence="8">
    <location>
        <begin position="333"/>
        <end position="354"/>
    </location>
</feature>
<dbReference type="GO" id="GO:0030322">
    <property type="term" value="P:stabilization of membrane potential"/>
    <property type="evidence" value="ECO:0007669"/>
    <property type="project" value="TreeGrafter"/>
</dbReference>
<evidence type="ECO:0000256" key="5">
    <source>
        <dbReference type="ARBA" id="ARBA00023065"/>
    </source>
</evidence>
<accession>A0A553P027</accession>
<dbReference type="GO" id="GO:0022841">
    <property type="term" value="F:potassium ion leak channel activity"/>
    <property type="evidence" value="ECO:0007669"/>
    <property type="project" value="TreeGrafter"/>
</dbReference>
<feature type="transmembrane region" description="Helical" evidence="9">
    <location>
        <begin position="407"/>
        <end position="425"/>
    </location>
</feature>
<keyword evidence="4 9" id="KW-1133">Transmembrane helix</keyword>
<evidence type="ECO:0000256" key="9">
    <source>
        <dbReference type="SAM" id="Phobius"/>
    </source>
</evidence>
<dbReference type="InterPro" id="IPR003280">
    <property type="entry name" value="2pore_dom_K_chnl"/>
</dbReference>
<dbReference type="Gene3D" id="1.10.287.70">
    <property type="match status" value="1"/>
</dbReference>
<evidence type="ECO:0000256" key="6">
    <source>
        <dbReference type="ARBA" id="ARBA00023136"/>
    </source>
</evidence>
<evidence type="ECO:0000313" key="12">
    <source>
        <dbReference type="Proteomes" id="UP000318571"/>
    </source>
</evidence>
<feature type="transmembrane region" description="Helical" evidence="9">
    <location>
        <begin position="140"/>
        <end position="159"/>
    </location>
</feature>
<evidence type="ECO:0000256" key="1">
    <source>
        <dbReference type="ARBA" id="ARBA00004141"/>
    </source>
</evidence>
<dbReference type="AlphaFoldDB" id="A0A553P027"/>
<dbReference type="Proteomes" id="UP000318571">
    <property type="component" value="Chromosome 9"/>
</dbReference>
<feature type="region of interest" description="Disordered" evidence="8">
    <location>
        <begin position="302"/>
        <end position="357"/>
    </location>
</feature>
<dbReference type="GO" id="GO:0005886">
    <property type="term" value="C:plasma membrane"/>
    <property type="evidence" value="ECO:0007669"/>
    <property type="project" value="TreeGrafter"/>
</dbReference>
<keyword evidence="7" id="KW-0407">Ion channel</keyword>
<feature type="transmembrane region" description="Helical" evidence="9">
    <location>
        <begin position="166"/>
        <end position="187"/>
    </location>
</feature>
<evidence type="ECO:0000256" key="2">
    <source>
        <dbReference type="ARBA" id="ARBA00022448"/>
    </source>
</evidence>
<dbReference type="PANTHER" id="PTHR11003">
    <property type="entry name" value="POTASSIUM CHANNEL, SUBFAMILY K"/>
    <property type="match status" value="1"/>
</dbReference>
<dbReference type="InterPro" id="IPR013099">
    <property type="entry name" value="K_chnl_dom"/>
</dbReference>
<evidence type="ECO:0000256" key="8">
    <source>
        <dbReference type="SAM" id="MobiDB-lite"/>
    </source>
</evidence>
<evidence type="ECO:0000256" key="7">
    <source>
        <dbReference type="ARBA" id="ARBA00023303"/>
    </source>
</evidence>
<feature type="transmembrane region" description="Helical" evidence="9">
    <location>
        <begin position="35"/>
        <end position="64"/>
    </location>
</feature>
<keyword evidence="6 9" id="KW-0472">Membrane</keyword>
<dbReference type="GO" id="GO:0015271">
    <property type="term" value="F:outward rectifier potassium channel activity"/>
    <property type="evidence" value="ECO:0007669"/>
    <property type="project" value="TreeGrafter"/>
</dbReference>
<feature type="compositionally biased region" description="Low complexity" evidence="8">
    <location>
        <begin position="223"/>
        <end position="234"/>
    </location>
</feature>
<keyword evidence="12" id="KW-1185">Reference proteome</keyword>
<name>A0A553P027_TIGCA</name>
<keyword evidence="5" id="KW-0406">Ion transport</keyword>
<evidence type="ECO:0000256" key="3">
    <source>
        <dbReference type="ARBA" id="ARBA00022692"/>
    </source>
</evidence>
<protein>
    <recommendedName>
        <fullName evidence="10">Potassium channel domain-containing protein</fullName>
    </recommendedName>
</protein>
<proteinExistence type="predicted"/>
<dbReference type="STRING" id="6832.A0A553P027"/>
<keyword evidence="3 9" id="KW-0812">Transmembrane</keyword>
<reference evidence="11 12" key="1">
    <citation type="journal article" date="2018" name="Nat. Ecol. Evol.">
        <title>Genomic signatures of mitonuclear coevolution across populations of Tigriopus californicus.</title>
        <authorList>
            <person name="Barreto F.S."/>
            <person name="Watson E.T."/>
            <person name="Lima T.G."/>
            <person name="Willett C.S."/>
            <person name="Edmands S."/>
            <person name="Li W."/>
            <person name="Burton R.S."/>
        </authorList>
    </citation>
    <scope>NUCLEOTIDE SEQUENCE [LARGE SCALE GENOMIC DNA]</scope>
    <source>
        <strain evidence="11 12">San Diego</strain>
    </source>
</reference>
<evidence type="ECO:0000313" key="11">
    <source>
        <dbReference type="EMBL" id="TRY71046.1"/>
    </source>
</evidence>
<organism evidence="11 12">
    <name type="scientific">Tigriopus californicus</name>
    <name type="common">Marine copepod</name>
    <dbReference type="NCBI Taxonomy" id="6832"/>
    <lineage>
        <taxon>Eukaryota</taxon>
        <taxon>Metazoa</taxon>
        <taxon>Ecdysozoa</taxon>
        <taxon>Arthropoda</taxon>
        <taxon>Crustacea</taxon>
        <taxon>Multicrustacea</taxon>
        <taxon>Hexanauplia</taxon>
        <taxon>Copepoda</taxon>
        <taxon>Harpacticoida</taxon>
        <taxon>Harpacticidae</taxon>
        <taxon>Tigriopus</taxon>
    </lineage>
</organism>
<dbReference type="EMBL" id="VCGU01000009">
    <property type="protein sequence ID" value="TRY71046.1"/>
    <property type="molecule type" value="Genomic_DNA"/>
</dbReference>
<comment type="subcellular location">
    <subcellularLocation>
        <location evidence="1">Membrane</location>
        <topology evidence="1">Multi-pass membrane protein</topology>
    </subcellularLocation>
</comment>
<dbReference type="SUPFAM" id="SSF81324">
    <property type="entry name" value="Voltage-gated potassium channels"/>
    <property type="match status" value="1"/>
</dbReference>
<feature type="region of interest" description="Disordered" evidence="8">
    <location>
        <begin position="217"/>
        <end position="261"/>
    </location>
</feature>
<keyword evidence="2" id="KW-0813">Transport</keyword>
<gene>
    <name evidence="11" type="ORF">TCAL_09646</name>
</gene>
<feature type="domain" description="Potassium channel" evidence="10">
    <location>
        <begin position="139"/>
        <end position="195"/>
    </location>
</feature>
<dbReference type="PANTHER" id="PTHR11003:SF334">
    <property type="entry name" value="FI03418P"/>
    <property type="match status" value="1"/>
</dbReference>
<comment type="caution">
    <text evidence="11">The sequence shown here is derived from an EMBL/GenBank/DDBJ whole genome shotgun (WGS) entry which is preliminary data.</text>
</comment>
<evidence type="ECO:0000259" key="10">
    <source>
        <dbReference type="Pfam" id="PF07885"/>
    </source>
</evidence>
<sequence>MAAHPPRHPPQIFNEYGEPIEAPPAPTKGQKLLKVLGSICSFLFSHIGLLSLVVGYCFLGAFIFEELERYNEIEVKRNMTRTREAVTESLWHITRNMQVLRQDNWTAEVVNELRTFEKNLIIALKERGWDGSEDESQVNWTFAGSLFYSITVITTIGYGHIAPKTAVAKIVTIFYAIMGIPLTVLCWSNIGDAMANAFRFCYWRIFCYLCTKKPRKRRRRPMSRPQRSMSMRSPARGQSLRRSQRTSQKSDDTARTDSTLSYSEAERCYEESMNKDIIDKNIPTKKNDKPRDLDMDMANQNEMTPAPEKKMSTASKISRGLGLRRSDRESQKSQKSNHSMGMDSVQSATVSGGTLPNRGLTMRQFSAPNVRLDRVPEDDWLAADPYYYDDYYSEDEQDDYSRKSVPIWLSLLLVVAYIVWGSYIFRIDGENKE</sequence>
<dbReference type="Pfam" id="PF07885">
    <property type="entry name" value="Ion_trans_2"/>
    <property type="match status" value="1"/>
</dbReference>
<evidence type="ECO:0000256" key="4">
    <source>
        <dbReference type="ARBA" id="ARBA00022989"/>
    </source>
</evidence>